<organism evidence="1 2">
    <name type="scientific">Dentiscutata erythropus</name>
    <dbReference type="NCBI Taxonomy" id="1348616"/>
    <lineage>
        <taxon>Eukaryota</taxon>
        <taxon>Fungi</taxon>
        <taxon>Fungi incertae sedis</taxon>
        <taxon>Mucoromycota</taxon>
        <taxon>Glomeromycotina</taxon>
        <taxon>Glomeromycetes</taxon>
        <taxon>Diversisporales</taxon>
        <taxon>Gigasporaceae</taxon>
        <taxon>Dentiscutata</taxon>
    </lineage>
</organism>
<sequence length="80" mass="9200">PLLTATFAELPVPVIYKTNWREIESSLSKACKKFHENKPNFILAHGDKDAFKDFVINGSIKKFEFEELIKVFCLNIKGKL</sequence>
<name>A0A9N9K8L3_9GLOM</name>
<evidence type="ECO:0000313" key="1">
    <source>
        <dbReference type="EMBL" id="CAG8812590.1"/>
    </source>
</evidence>
<feature type="non-terminal residue" evidence="1">
    <location>
        <position position="80"/>
    </location>
</feature>
<comment type="caution">
    <text evidence="1">The sequence shown here is derived from an EMBL/GenBank/DDBJ whole genome shotgun (WGS) entry which is preliminary data.</text>
</comment>
<dbReference type="EMBL" id="CAJVPY010048998">
    <property type="protein sequence ID" value="CAG8812590.1"/>
    <property type="molecule type" value="Genomic_DNA"/>
</dbReference>
<gene>
    <name evidence="1" type="ORF">DERYTH_LOCUS25657</name>
</gene>
<dbReference type="AlphaFoldDB" id="A0A9N9K8L3"/>
<keyword evidence="2" id="KW-1185">Reference proteome</keyword>
<proteinExistence type="predicted"/>
<evidence type="ECO:0000313" key="2">
    <source>
        <dbReference type="Proteomes" id="UP000789405"/>
    </source>
</evidence>
<accession>A0A9N9K8L3</accession>
<protein>
    <submittedName>
        <fullName evidence="1">20077_t:CDS:1</fullName>
    </submittedName>
</protein>
<dbReference type="Proteomes" id="UP000789405">
    <property type="component" value="Unassembled WGS sequence"/>
</dbReference>
<reference evidence="1" key="1">
    <citation type="submission" date="2021-06" db="EMBL/GenBank/DDBJ databases">
        <authorList>
            <person name="Kallberg Y."/>
            <person name="Tangrot J."/>
            <person name="Rosling A."/>
        </authorList>
    </citation>
    <scope>NUCLEOTIDE SEQUENCE</scope>
    <source>
        <strain evidence="1">MA453B</strain>
    </source>
</reference>